<dbReference type="EMBL" id="LHPG02000002">
    <property type="protein sequence ID" value="PRW60615.1"/>
    <property type="molecule type" value="Genomic_DNA"/>
</dbReference>
<sequence length="225" mass="23852">MMSAQRGGGKKRKQADSGDAERNLYGSFVHAANAVSQLYTAGLQAAKKAEEAGARRALERVAQFVVKEYGNAPSVPTAVLMEVLRQELQAAQGSAAAIQLPFPVPLLPTGDSQGSDAHSDDEHLMSAGEPSPGTAFRRTPSGHTISPPKSARPAPSQLPALFQQQQAQQMQAAAAAHQAQQQAQAAAQQAAMHQHLLAQMQQQQQQQQQQQGGFMPGGFPGQPFQ</sequence>
<dbReference type="OrthoDB" id="755598at2759"/>
<feature type="compositionally biased region" description="Gly residues" evidence="1">
    <location>
        <begin position="214"/>
        <end position="225"/>
    </location>
</feature>
<gene>
    <name evidence="2" type="ORF">C2E21_1071</name>
</gene>
<feature type="region of interest" description="Disordered" evidence="1">
    <location>
        <begin position="184"/>
        <end position="225"/>
    </location>
</feature>
<dbReference type="PANTHER" id="PTHR33675">
    <property type="entry name" value="NUCLEAR RECEPTOR FAMILY 2 GROUP C PROTEIN"/>
    <property type="match status" value="1"/>
</dbReference>
<evidence type="ECO:0000313" key="2">
    <source>
        <dbReference type="EMBL" id="PRW60615.1"/>
    </source>
</evidence>
<proteinExistence type="predicted"/>
<dbReference type="AlphaFoldDB" id="A0A2P6U2S8"/>
<evidence type="ECO:0000313" key="3">
    <source>
        <dbReference type="Proteomes" id="UP000239899"/>
    </source>
</evidence>
<reference evidence="2 3" key="1">
    <citation type="journal article" date="2018" name="Plant J.">
        <title>Genome sequences of Chlorella sorokiniana UTEX 1602 and Micractinium conductrix SAG 241.80: implications to maltose excretion by a green alga.</title>
        <authorList>
            <person name="Arriola M.B."/>
            <person name="Velmurugan N."/>
            <person name="Zhang Y."/>
            <person name="Plunkett M.H."/>
            <person name="Hondzo H."/>
            <person name="Barney B.M."/>
        </authorList>
    </citation>
    <scope>NUCLEOTIDE SEQUENCE [LARGE SCALE GENOMIC DNA]</scope>
    <source>
        <strain evidence="3">UTEX 1602</strain>
    </source>
</reference>
<dbReference type="Proteomes" id="UP000239899">
    <property type="component" value="Unassembled WGS sequence"/>
</dbReference>
<accession>A0A2P6U2S8</accession>
<protein>
    <submittedName>
        <fullName evidence="2">Holocarboxylase synthetase</fullName>
    </submittedName>
</protein>
<feature type="compositionally biased region" description="Low complexity" evidence="1">
    <location>
        <begin position="184"/>
        <end position="213"/>
    </location>
</feature>
<feature type="region of interest" description="Disordered" evidence="1">
    <location>
        <begin position="107"/>
        <end position="155"/>
    </location>
</feature>
<evidence type="ECO:0000256" key="1">
    <source>
        <dbReference type="SAM" id="MobiDB-lite"/>
    </source>
</evidence>
<dbReference type="PANTHER" id="PTHR33675:SF1">
    <property type="entry name" value="HOLOCARBOXYLASE SYNTHETASE"/>
    <property type="match status" value="1"/>
</dbReference>
<keyword evidence="3" id="KW-1185">Reference proteome</keyword>
<comment type="caution">
    <text evidence="2">The sequence shown here is derived from an EMBL/GenBank/DDBJ whole genome shotgun (WGS) entry which is preliminary data.</text>
</comment>
<name>A0A2P6U2S8_CHLSO</name>
<organism evidence="2 3">
    <name type="scientific">Chlorella sorokiniana</name>
    <name type="common">Freshwater green alga</name>
    <dbReference type="NCBI Taxonomy" id="3076"/>
    <lineage>
        <taxon>Eukaryota</taxon>
        <taxon>Viridiplantae</taxon>
        <taxon>Chlorophyta</taxon>
        <taxon>core chlorophytes</taxon>
        <taxon>Trebouxiophyceae</taxon>
        <taxon>Chlorellales</taxon>
        <taxon>Chlorellaceae</taxon>
        <taxon>Chlorella clade</taxon>
        <taxon>Chlorella</taxon>
    </lineage>
</organism>